<accession>A0ACC4W3P6</accession>
<sequence>MSDQDAAPVRDAPAGDAPAREGPRDVPRDGSRPESPGEAPEENRTPEDGPEQPEDRRFDQAGRNPLGSSGGTGGSGTAHAARRTFAAGRAGRNISFATDGQYFEGNYFISQSSGGGPAVLQGPVHAEELDRLAGVYCETSGYQRMKRRLRERGLLVLCGECGSGRTATALSLLSELTGNRVIRLDPGGRVREIEEVTGGHGHLLEITPEAEGAEGPAPGRDGGNGARSRPPGAVLTELHLDRLRGKLAEAGAYGIVLVESGDLADRMLRGRYGVYCPPPPAEQVLLRHLRVLLRNEPPEALGKALELAAGPDVKEALGLAELRPAEAARLADHLARCLRGELTHRQLLDDCATFVRAQARTWFAGADNPGTLPEALPSLGTSAFRIAVAVFNGSAHSLTAEAGERLAAEMAATLDPEASVGRRLFGTHAEVRPAAARAVVEDAELDLGDARVPVRAISFQGDALPTAVLREVWHGYHNARGPLVRWLRSLCGDPRPQLWVRASVAAGVLCSWDWVHGAGELIGPLARSDGAVQRMAAATALAEAAREPAVRPAVHALLKEWAVCGEPELVSTTALAHGYGMAAGSVSASLDALAVLVRDGDDPDLTALASFSVARLLAGPEPETVVRRLADWLLSGRTETADLVLLSVIKALGTRATFLWGLADTTEPAAGHDRKPLVLAVPAAHPQLAGALAALVRHTLSTARSGQAALDTLGTLLRRSAGDAEQRELACDLLRRIAVERRDRDRLRHLLARLVRDRDEPLDKDDARLMWDAVGEGGGR</sequence>
<dbReference type="EMBL" id="LGSP01000098">
    <property type="protein sequence ID" value="KNE79205.1"/>
    <property type="molecule type" value="Genomic_DNA"/>
</dbReference>
<gene>
    <name evidence="1" type="ORF">ADZ36_28880</name>
</gene>
<proteinExistence type="predicted"/>
<keyword evidence="2" id="KW-1185">Reference proteome</keyword>
<organism evidence="1 2">
    <name type="scientific">Streptomyces fradiae</name>
    <name type="common">Streptomyces roseoflavus</name>
    <dbReference type="NCBI Taxonomy" id="1906"/>
    <lineage>
        <taxon>Bacteria</taxon>
        <taxon>Bacillati</taxon>
        <taxon>Actinomycetota</taxon>
        <taxon>Actinomycetes</taxon>
        <taxon>Kitasatosporales</taxon>
        <taxon>Streptomycetaceae</taxon>
        <taxon>Streptomyces</taxon>
    </lineage>
</organism>
<protein>
    <submittedName>
        <fullName evidence="1">Uncharacterized protein</fullName>
    </submittedName>
</protein>
<evidence type="ECO:0000313" key="1">
    <source>
        <dbReference type="EMBL" id="KNE79205.1"/>
    </source>
</evidence>
<evidence type="ECO:0000313" key="2">
    <source>
        <dbReference type="Proteomes" id="UP000037185"/>
    </source>
</evidence>
<reference evidence="1" key="1">
    <citation type="submission" date="2015-07" db="EMBL/GenBank/DDBJ databases">
        <title>Draft genome sequence of Streptomyces fradiae, a resistant strain to nitron-oligomycin.</title>
        <authorList>
            <person name="Vatlin A.A."/>
            <person name="Bekker O.B."/>
            <person name="Danilenko V.N."/>
        </authorList>
    </citation>
    <scope>NUCLEOTIDE SEQUENCE</scope>
    <source>
        <strain evidence="1">Olg1-1</strain>
    </source>
</reference>
<dbReference type="Proteomes" id="UP000037185">
    <property type="component" value="Unassembled WGS sequence"/>
</dbReference>
<name>A0ACC4W3P6_STRFR</name>
<comment type="caution">
    <text evidence="1">The sequence shown here is derived from an EMBL/GenBank/DDBJ whole genome shotgun (WGS) entry which is preliminary data.</text>
</comment>